<comment type="caution">
    <text evidence="4">The sequence shown here is derived from an EMBL/GenBank/DDBJ whole genome shotgun (WGS) entry which is preliminary data.</text>
</comment>
<dbReference type="SUPFAM" id="SSF55073">
    <property type="entry name" value="Nucleotide cyclase"/>
    <property type="match status" value="1"/>
</dbReference>
<keyword evidence="5" id="KW-1185">Reference proteome</keyword>
<evidence type="ECO:0000313" key="4">
    <source>
        <dbReference type="EMBL" id="PQJ60599.1"/>
    </source>
</evidence>
<name>A0A2S7VER9_9VIBR</name>
<dbReference type="Gene3D" id="3.30.450.40">
    <property type="match status" value="1"/>
</dbReference>
<comment type="catalytic activity">
    <reaction evidence="2">
        <text>2 GTP = 3',3'-c-di-GMP + 2 diphosphate</text>
        <dbReference type="Rhea" id="RHEA:24898"/>
        <dbReference type="ChEBI" id="CHEBI:33019"/>
        <dbReference type="ChEBI" id="CHEBI:37565"/>
        <dbReference type="ChEBI" id="CHEBI:58805"/>
        <dbReference type="EC" id="2.7.7.65"/>
    </reaction>
</comment>
<dbReference type="Gene3D" id="3.30.70.270">
    <property type="match status" value="1"/>
</dbReference>
<dbReference type="InterPro" id="IPR029016">
    <property type="entry name" value="GAF-like_dom_sf"/>
</dbReference>
<dbReference type="PANTHER" id="PTHR45138">
    <property type="entry name" value="REGULATORY COMPONENTS OF SENSORY TRANSDUCTION SYSTEM"/>
    <property type="match status" value="1"/>
</dbReference>
<gene>
    <name evidence="4" type="ORF">BTO10_14705</name>
</gene>
<dbReference type="GO" id="GO:0052621">
    <property type="term" value="F:diguanylate cyclase activity"/>
    <property type="evidence" value="ECO:0007669"/>
    <property type="project" value="UniProtKB-EC"/>
</dbReference>
<dbReference type="InterPro" id="IPR000160">
    <property type="entry name" value="GGDEF_dom"/>
</dbReference>
<dbReference type="Proteomes" id="UP000238707">
    <property type="component" value="Unassembled WGS sequence"/>
</dbReference>
<organism evidence="4 5">
    <name type="scientific">Vibrio chagasii</name>
    <dbReference type="NCBI Taxonomy" id="170679"/>
    <lineage>
        <taxon>Bacteria</taxon>
        <taxon>Pseudomonadati</taxon>
        <taxon>Pseudomonadota</taxon>
        <taxon>Gammaproteobacteria</taxon>
        <taxon>Vibrionales</taxon>
        <taxon>Vibrionaceae</taxon>
        <taxon>Vibrio</taxon>
    </lineage>
</organism>
<protein>
    <recommendedName>
        <fullName evidence="1">diguanylate cyclase</fullName>
        <ecNumber evidence="1">2.7.7.65</ecNumber>
    </recommendedName>
</protein>
<dbReference type="SUPFAM" id="SSF55781">
    <property type="entry name" value="GAF domain-like"/>
    <property type="match status" value="1"/>
</dbReference>
<feature type="domain" description="GGDEF" evidence="3">
    <location>
        <begin position="187"/>
        <end position="313"/>
    </location>
</feature>
<reference evidence="4 5" key="1">
    <citation type="submission" date="2016-12" db="EMBL/GenBank/DDBJ databases">
        <title>Diversity of luminous bacteria.</title>
        <authorList>
            <person name="Yoshizawa S."/>
            <person name="Kogure K."/>
        </authorList>
    </citation>
    <scope>NUCLEOTIDE SEQUENCE [LARGE SCALE GENOMIC DNA]</scope>
    <source>
        <strain evidence="4 5">LC2-408</strain>
    </source>
</reference>
<dbReference type="InterPro" id="IPR043128">
    <property type="entry name" value="Rev_trsase/Diguanyl_cyclase"/>
</dbReference>
<accession>A0A2S7VER9</accession>
<dbReference type="AlphaFoldDB" id="A0A2S7VER9"/>
<evidence type="ECO:0000313" key="5">
    <source>
        <dbReference type="Proteomes" id="UP000238707"/>
    </source>
</evidence>
<proteinExistence type="predicted"/>
<dbReference type="InterPro" id="IPR050469">
    <property type="entry name" value="Diguanylate_Cyclase"/>
</dbReference>
<evidence type="ECO:0000256" key="1">
    <source>
        <dbReference type="ARBA" id="ARBA00012528"/>
    </source>
</evidence>
<dbReference type="Pfam" id="PF00990">
    <property type="entry name" value="GGDEF"/>
    <property type="match status" value="1"/>
</dbReference>
<dbReference type="EMBL" id="MSCI01000002">
    <property type="protein sequence ID" value="PQJ60599.1"/>
    <property type="molecule type" value="Genomic_DNA"/>
</dbReference>
<evidence type="ECO:0000259" key="3">
    <source>
        <dbReference type="PROSITE" id="PS50887"/>
    </source>
</evidence>
<dbReference type="EC" id="2.7.7.65" evidence="1"/>
<dbReference type="PANTHER" id="PTHR45138:SF9">
    <property type="entry name" value="DIGUANYLATE CYCLASE DGCM-RELATED"/>
    <property type="match status" value="1"/>
</dbReference>
<sequence length="313" mass="35572">MLFDRVSSEGMEQNIDVDTWISILDNICDIMDASNAGIITISDFTRLGFESILCSSTKLCEQHKSKISCFCEYVYKENRTVYLSGCSCGEATVEKEPDDYKSFCGIPISGSDGEVFAILFVFDLSPTQYTESQVNLIENISTLLRSEILLKEESRILYKNSHFDIMTMLLNRRGFFHEFNKANIGHGEIVCLYFDLDNLKYINDTYGHFKGDDYISGFASCIRNNIKYNTIPARVGGDEFIVVIHSEERGYACELVRKIRADFHEFIEGFRGDDDVSLGFSYGCGTSDSQSLNIINLIKSADENMYRNKKNKL</sequence>
<dbReference type="RefSeq" id="WP_105025023.1">
    <property type="nucleotide sequence ID" value="NZ_MSCI01000002.1"/>
</dbReference>
<dbReference type="PROSITE" id="PS50887">
    <property type="entry name" value="GGDEF"/>
    <property type="match status" value="1"/>
</dbReference>
<dbReference type="CDD" id="cd01949">
    <property type="entry name" value="GGDEF"/>
    <property type="match status" value="1"/>
</dbReference>
<dbReference type="InterPro" id="IPR029787">
    <property type="entry name" value="Nucleotide_cyclase"/>
</dbReference>
<evidence type="ECO:0000256" key="2">
    <source>
        <dbReference type="ARBA" id="ARBA00034247"/>
    </source>
</evidence>
<dbReference type="SMART" id="SM00267">
    <property type="entry name" value="GGDEF"/>
    <property type="match status" value="1"/>
</dbReference>
<dbReference type="NCBIfam" id="TIGR00254">
    <property type="entry name" value="GGDEF"/>
    <property type="match status" value="1"/>
</dbReference>